<dbReference type="Pfam" id="PF00023">
    <property type="entry name" value="Ank"/>
    <property type="match status" value="1"/>
</dbReference>
<feature type="repeat" description="ANK" evidence="3">
    <location>
        <begin position="117"/>
        <end position="140"/>
    </location>
</feature>
<name>A0ABR4LNW6_9EURO</name>
<feature type="repeat" description="ANK" evidence="3">
    <location>
        <begin position="219"/>
        <end position="251"/>
    </location>
</feature>
<dbReference type="PANTHER" id="PTHR24198">
    <property type="entry name" value="ANKYRIN REPEAT AND PROTEIN KINASE DOMAIN-CONTAINING PROTEIN"/>
    <property type="match status" value="1"/>
</dbReference>
<dbReference type="Gene3D" id="1.25.40.20">
    <property type="entry name" value="Ankyrin repeat-containing domain"/>
    <property type="match status" value="3"/>
</dbReference>
<dbReference type="SUPFAM" id="SSF48403">
    <property type="entry name" value="Ankyrin repeat"/>
    <property type="match status" value="2"/>
</dbReference>
<dbReference type="RefSeq" id="XP_070885219.1">
    <property type="nucleotide sequence ID" value="XM_071024672.1"/>
</dbReference>
<evidence type="ECO:0000313" key="5">
    <source>
        <dbReference type="Proteomes" id="UP001610432"/>
    </source>
</evidence>
<dbReference type="Proteomes" id="UP001610432">
    <property type="component" value="Unassembled WGS sequence"/>
</dbReference>
<feature type="repeat" description="ANK" evidence="3">
    <location>
        <begin position="451"/>
        <end position="486"/>
    </location>
</feature>
<sequence>MSFAALPSEIILLIAESLETQSDLSALTRSSWRLHNLLSDLLAVQNIRHSNSSALVWASEQGNLELASRMVKLGANLETIRKGDTATPLFIAAANGHTSILNLLLESRANPNATDNESRTPLYAAAAAGNEEVVRILFSREDVNFYAKCRRGATPFAVACNKGNEAVARLFLDKPGLDVTAGGVAADPHLLALLGGHEGVMRLLLDDGRFDVNYKDPNEDYTLLMYAARAGWGNFVSLLLERGADPNKRTGSSGQTALFYAIAGDQDAILQLLLSREDVDRNIQDTQGRSPLLWAAEWPQRTTILQTLLGDPGVDARSRNSLGRNALNVAMAEGHKPAAEILLADGRFPVDEGDVNGELPIFWAAWKGYTDIMDLLVKAGATVDCRDNRGRTPLFRAAEHAAIWLLGKGVSPDLRDEEGRTPLSWAAEDGRVEVMDVLLGHGAEIDSRDRQGWTPLFWALARGCFRTFQTTKFLIERGADPNARDEEGRTPLLIAAEWSFFEHRGRTMAFTLLLEKGVDQNVKDKDGRTPLSWAAGFPNHSLMRALLDSKGIDRNPTDNEGRTVAWWAECVDGEDYDTKSEDEIQKSLDLLETWGI</sequence>
<keyword evidence="5" id="KW-1185">Reference proteome</keyword>
<dbReference type="GeneID" id="98139744"/>
<feature type="repeat" description="ANK" evidence="3">
    <location>
        <begin position="418"/>
        <end position="450"/>
    </location>
</feature>
<organism evidence="4 5">
    <name type="scientific">Aspergillus lucknowensis</name>
    <dbReference type="NCBI Taxonomy" id="176173"/>
    <lineage>
        <taxon>Eukaryota</taxon>
        <taxon>Fungi</taxon>
        <taxon>Dikarya</taxon>
        <taxon>Ascomycota</taxon>
        <taxon>Pezizomycotina</taxon>
        <taxon>Eurotiomycetes</taxon>
        <taxon>Eurotiomycetidae</taxon>
        <taxon>Eurotiales</taxon>
        <taxon>Aspergillaceae</taxon>
        <taxon>Aspergillus</taxon>
        <taxon>Aspergillus subgen. Nidulantes</taxon>
    </lineage>
</organism>
<dbReference type="SMART" id="SM00248">
    <property type="entry name" value="ANK"/>
    <property type="match status" value="15"/>
</dbReference>
<dbReference type="InterPro" id="IPR036770">
    <property type="entry name" value="Ankyrin_rpt-contain_sf"/>
</dbReference>
<evidence type="ECO:0000256" key="1">
    <source>
        <dbReference type="ARBA" id="ARBA00022737"/>
    </source>
</evidence>
<protein>
    <submittedName>
        <fullName evidence="4">Ankyrin repeat-containing domain protein</fullName>
    </submittedName>
</protein>
<proteinExistence type="predicted"/>
<evidence type="ECO:0000313" key="4">
    <source>
        <dbReference type="EMBL" id="KAL2866240.1"/>
    </source>
</evidence>
<evidence type="ECO:0000256" key="3">
    <source>
        <dbReference type="PROSITE-ProRule" id="PRU00023"/>
    </source>
</evidence>
<keyword evidence="2 3" id="KW-0040">ANK repeat</keyword>
<dbReference type="PANTHER" id="PTHR24198:SF165">
    <property type="entry name" value="ANKYRIN REPEAT-CONTAINING PROTEIN-RELATED"/>
    <property type="match status" value="1"/>
</dbReference>
<accession>A0ABR4LNW6</accession>
<feature type="repeat" description="ANK" evidence="3">
    <location>
        <begin position="84"/>
        <end position="116"/>
    </location>
</feature>
<comment type="caution">
    <text evidence="4">The sequence shown here is derived from an EMBL/GenBank/DDBJ whole genome shotgun (WGS) entry which is preliminary data.</text>
</comment>
<dbReference type="InterPro" id="IPR002110">
    <property type="entry name" value="Ankyrin_rpt"/>
</dbReference>
<feature type="repeat" description="ANK" evidence="3">
    <location>
        <begin position="487"/>
        <end position="525"/>
    </location>
</feature>
<dbReference type="PROSITE" id="PS50088">
    <property type="entry name" value="ANK_REPEAT"/>
    <property type="match status" value="7"/>
</dbReference>
<dbReference type="EMBL" id="JBFXLQ010000026">
    <property type="protein sequence ID" value="KAL2866240.1"/>
    <property type="molecule type" value="Genomic_DNA"/>
</dbReference>
<dbReference type="PRINTS" id="PR01415">
    <property type="entry name" value="ANKYRIN"/>
</dbReference>
<feature type="repeat" description="ANK" evidence="3">
    <location>
        <begin position="356"/>
        <end position="388"/>
    </location>
</feature>
<keyword evidence="1" id="KW-0677">Repeat</keyword>
<evidence type="ECO:0000256" key="2">
    <source>
        <dbReference type="ARBA" id="ARBA00023043"/>
    </source>
</evidence>
<dbReference type="Pfam" id="PF12796">
    <property type="entry name" value="Ank_2"/>
    <property type="match status" value="5"/>
</dbReference>
<dbReference type="PROSITE" id="PS50297">
    <property type="entry name" value="ANK_REP_REGION"/>
    <property type="match status" value="6"/>
</dbReference>
<reference evidence="4 5" key="1">
    <citation type="submission" date="2024-07" db="EMBL/GenBank/DDBJ databases">
        <title>Section-level genome sequencing and comparative genomics of Aspergillus sections Usti and Cavernicolus.</title>
        <authorList>
            <consortium name="Lawrence Berkeley National Laboratory"/>
            <person name="Nybo J.L."/>
            <person name="Vesth T.C."/>
            <person name="Theobald S."/>
            <person name="Frisvad J.C."/>
            <person name="Larsen T.O."/>
            <person name="Kjaerboelling I."/>
            <person name="Rothschild-Mancinelli K."/>
            <person name="Lyhne E.K."/>
            <person name="Kogle M.E."/>
            <person name="Barry K."/>
            <person name="Clum A."/>
            <person name="Na H."/>
            <person name="Ledsgaard L."/>
            <person name="Lin J."/>
            <person name="Lipzen A."/>
            <person name="Kuo A."/>
            <person name="Riley R."/>
            <person name="Mondo S."/>
            <person name="Labutti K."/>
            <person name="Haridas S."/>
            <person name="Pangalinan J."/>
            <person name="Salamov A.A."/>
            <person name="Simmons B.A."/>
            <person name="Magnuson J.K."/>
            <person name="Chen J."/>
            <person name="Drula E."/>
            <person name="Henrissat B."/>
            <person name="Wiebenga A."/>
            <person name="Lubbers R.J."/>
            <person name="Gomes A.C."/>
            <person name="Macurrencykelacurrency M.R."/>
            <person name="Stajich J."/>
            <person name="Grigoriev I.V."/>
            <person name="Mortensen U.H."/>
            <person name="De Vries R.P."/>
            <person name="Baker S.E."/>
            <person name="Andersen M.R."/>
        </authorList>
    </citation>
    <scope>NUCLEOTIDE SEQUENCE [LARGE SCALE GENOMIC DNA]</scope>
    <source>
        <strain evidence="4 5">CBS 449.75</strain>
    </source>
</reference>
<gene>
    <name evidence="4" type="ORF">BJX67DRAFT_142390</name>
</gene>